<comment type="caution">
    <text evidence="1">The sequence shown here is derived from an EMBL/GenBank/DDBJ whole genome shotgun (WGS) entry which is preliminary data.</text>
</comment>
<gene>
    <name evidence="1" type="ORF">CRENBAI_005903</name>
</gene>
<evidence type="ECO:0000313" key="1">
    <source>
        <dbReference type="EMBL" id="KAK5623761.1"/>
    </source>
</evidence>
<dbReference type="AlphaFoldDB" id="A0AAV9SQN0"/>
<dbReference type="EMBL" id="JAHHUM010000015">
    <property type="protein sequence ID" value="KAK5623761.1"/>
    <property type="molecule type" value="Genomic_DNA"/>
</dbReference>
<sequence length="72" mass="8201">MFCSRTDMEAEPEFQSGINFLWLRHFGIGSELLSNADTQRGLGLVTLNSTTEDRSLDLEKVALPVVRFRLRD</sequence>
<protein>
    <submittedName>
        <fullName evidence="1">Uncharacterized protein</fullName>
    </submittedName>
</protein>
<evidence type="ECO:0000313" key="2">
    <source>
        <dbReference type="Proteomes" id="UP001311232"/>
    </source>
</evidence>
<name>A0AAV9SQN0_9TELE</name>
<reference evidence="1 2" key="1">
    <citation type="submission" date="2021-06" db="EMBL/GenBank/DDBJ databases">
        <authorList>
            <person name="Palmer J.M."/>
        </authorList>
    </citation>
    <scope>NUCLEOTIDE SEQUENCE [LARGE SCALE GENOMIC DNA]</scope>
    <source>
        <strain evidence="1 2">MEX-2019</strain>
        <tissue evidence="1">Muscle</tissue>
    </source>
</reference>
<organism evidence="1 2">
    <name type="scientific">Crenichthys baileyi</name>
    <name type="common">White River springfish</name>
    <dbReference type="NCBI Taxonomy" id="28760"/>
    <lineage>
        <taxon>Eukaryota</taxon>
        <taxon>Metazoa</taxon>
        <taxon>Chordata</taxon>
        <taxon>Craniata</taxon>
        <taxon>Vertebrata</taxon>
        <taxon>Euteleostomi</taxon>
        <taxon>Actinopterygii</taxon>
        <taxon>Neopterygii</taxon>
        <taxon>Teleostei</taxon>
        <taxon>Neoteleostei</taxon>
        <taxon>Acanthomorphata</taxon>
        <taxon>Ovalentaria</taxon>
        <taxon>Atherinomorphae</taxon>
        <taxon>Cyprinodontiformes</taxon>
        <taxon>Goodeidae</taxon>
        <taxon>Crenichthys</taxon>
    </lineage>
</organism>
<keyword evidence="2" id="KW-1185">Reference proteome</keyword>
<accession>A0AAV9SQN0</accession>
<dbReference type="Proteomes" id="UP001311232">
    <property type="component" value="Unassembled WGS sequence"/>
</dbReference>
<proteinExistence type="predicted"/>